<keyword evidence="4" id="KW-0808">Transferase</keyword>
<keyword evidence="10" id="KW-0812">Transmembrane</keyword>
<dbReference type="AlphaFoldDB" id="Z9JS39"/>
<name>Z9JS39_9MICO</name>
<evidence type="ECO:0000256" key="10">
    <source>
        <dbReference type="SAM" id="Phobius"/>
    </source>
</evidence>
<feature type="domain" description="Signal transduction histidine kinase subgroup 3 dimerisation and phosphoacceptor" evidence="12">
    <location>
        <begin position="235"/>
        <end position="302"/>
    </location>
</feature>
<accession>Z9JS39</accession>
<feature type="compositionally biased region" description="Low complexity" evidence="9">
    <location>
        <begin position="482"/>
        <end position="496"/>
    </location>
</feature>
<dbReference type="EC" id="2.7.13.3" evidence="2"/>
<feature type="region of interest" description="Disordered" evidence="9">
    <location>
        <begin position="372"/>
        <end position="395"/>
    </location>
</feature>
<keyword evidence="10" id="KW-1133">Transmembrane helix</keyword>
<dbReference type="CDD" id="cd16917">
    <property type="entry name" value="HATPase_UhpB-NarQ-NarX-like"/>
    <property type="match status" value="1"/>
</dbReference>
<dbReference type="eggNOG" id="COG4585">
    <property type="taxonomic scope" value="Bacteria"/>
</dbReference>
<keyword evidence="10" id="KW-0472">Membrane</keyword>
<evidence type="ECO:0000256" key="5">
    <source>
        <dbReference type="ARBA" id="ARBA00022741"/>
    </source>
</evidence>
<feature type="compositionally biased region" description="Pro residues" evidence="9">
    <location>
        <begin position="463"/>
        <end position="481"/>
    </location>
</feature>
<feature type="transmembrane region" description="Helical" evidence="10">
    <location>
        <begin position="55"/>
        <end position="76"/>
    </location>
</feature>
<keyword evidence="5" id="KW-0547">Nucleotide-binding</keyword>
<dbReference type="Proteomes" id="UP000023067">
    <property type="component" value="Unassembled WGS sequence"/>
</dbReference>
<keyword evidence="7" id="KW-0067">ATP-binding</keyword>
<sequence>MTSYETSLAAGEPMPPPDPSPPRRPHPVAAGASVIVWAALAWTWGIASVTLLTTGIASVPALGVGMLVLIPWLLLMRLAAAVERRRADAVHGLRVTVPPRRRSERTGLLGALHGLWLDVSSLPYWAATLHHHIAMLCAMMFGTLSLAALWASWTAADILVRAGDATLGRLHLTPSLLGILCGAGLLVAFGAIALGTVLDRMLARAFLSHSEQELKEQVTELTQRRQGAVDAAEQERLRIERDLHDGVQPRLVALAMTLGIAKSKIASDPETATALVDEAHREAKGVITDLRQLARGIHPAVLTDRGLDAALSALAARSPIPVDLHTDLPMRLGRETEGVAYFVVSEALTNIAKHSGASRATVRVRQQGSSLDVTISDDGRGGAGVHRGGLASGQRTGLAGLTDRVRAAGGTLELHSPPGGGTRLQALLPVSAQIAAAPGAAAPDASAAGAPAPEASGAGAPAPGAPAPGAPAPGAPAPSAPSPAASDRSPATTAPADSMEDAR</sequence>
<dbReference type="InterPro" id="IPR050482">
    <property type="entry name" value="Sensor_HK_TwoCompSys"/>
</dbReference>
<dbReference type="RefSeq" id="WP_051486949.1">
    <property type="nucleotide sequence ID" value="NZ_KK069998.1"/>
</dbReference>
<keyword evidence="6" id="KW-0418">Kinase</keyword>
<feature type="region of interest" description="Disordered" evidence="9">
    <location>
        <begin position="443"/>
        <end position="503"/>
    </location>
</feature>
<keyword evidence="8" id="KW-0902">Two-component regulatory system</keyword>
<dbReference type="HOGENOM" id="CLU_000445_20_2_11"/>
<dbReference type="GO" id="GO:0046983">
    <property type="term" value="F:protein dimerization activity"/>
    <property type="evidence" value="ECO:0007669"/>
    <property type="project" value="InterPro"/>
</dbReference>
<keyword evidence="3" id="KW-0597">Phosphoprotein</keyword>
<dbReference type="InterPro" id="IPR003594">
    <property type="entry name" value="HATPase_dom"/>
</dbReference>
<dbReference type="GO" id="GO:0000155">
    <property type="term" value="F:phosphorelay sensor kinase activity"/>
    <property type="evidence" value="ECO:0007669"/>
    <property type="project" value="InterPro"/>
</dbReference>
<evidence type="ECO:0000259" key="12">
    <source>
        <dbReference type="Pfam" id="PF07730"/>
    </source>
</evidence>
<evidence type="ECO:0000256" key="4">
    <source>
        <dbReference type="ARBA" id="ARBA00022679"/>
    </source>
</evidence>
<evidence type="ECO:0000313" key="14">
    <source>
        <dbReference type="Proteomes" id="UP000023067"/>
    </source>
</evidence>
<proteinExistence type="predicted"/>
<dbReference type="STRING" id="396014.BF93_03130"/>
<keyword evidence="14" id="KW-1185">Reference proteome</keyword>
<dbReference type="PANTHER" id="PTHR24421">
    <property type="entry name" value="NITRATE/NITRITE SENSOR PROTEIN NARX-RELATED"/>
    <property type="match status" value="1"/>
</dbReference>
<feature type="transmembrane region" description="Helical" evidence="10">
    <location>
        <begin position="133"/>
        <end position="155"/>
    </location>
</feature>
<feature type="compositionally biased region" description="Gly residues" evidence="9">
    <location>
        <begin position="381"/>
        <end position="391"/>
    </location>
</feature>
<dbReference type="SUPFAM" id="SSF55874">
    <property type="entry name" value="ATPase domain of HSP90 chaperone/DNA topoisomerase II/histidine kinase"/>
    <property type="match status" value="1"/>
</dbReference>
<feature type="domain" description="Histidine kinase/HSP90-like ATPase" evidence="11">
    <location>
        <begin position="341"/>
        <end position="430"/>
    </location>
</feature>
<feature type="compositionally biased region" description="Pro residues" evidence="9">
    <location>
        <begin position="13"/>
        <end position="22"/>
    </location>
</feature>
<dbReference type="PATRIC" id="fig|396014.3.peg.2655"/>
<feature type="transmembrane region" description="Helical" evidence="10">
    <location>
        <begin position="176"/>
        <end position="198"/>
    </location>
</feature>
<reference evidence="13 14" key="1">
    <citation type="submission" date="2014-02" db="EMBL/GenBank/DDBJ databases">
        <title>Genome sequence of Brachybacterium phenoliresistens strain W13A50.</title>
        <authorList>
            <person name="Wang X."/>
        </authorList>
    </citation>
    <scope>NUCLEOTIDE SEQUENCE [LARGE SCALE GENOMIC DNA]</scope>
    <source>
        <strain evidence="13 14">W13A50</strain>
    </source>
</reference>
<evidence type="ECO:0000256" key="6">
    <source>
        <dbReference type="ARBA" id="ARBA00022777"/>
    </source>
</evidence>
<evidence type="ECO:0000313" key="13">
    <source>
        <dbReference type="EMBL" id="EWS80616.1"/>
    </source>
</evidence>
<dbReference type="GO" id="GO:0016020">
    <property type="term" value="C:membrane"/>
    <property type="evidence" value="ECO:0007669"/>
    <property type="project" value="InterPro"/>
</dbReference>
<comment type="catalytic activity">
    <reaction evidence="1">
        <text>ATP + protein L-histidine = ADP + protein N-phospho-L-histidine.</text>
        <dbReference type="EC" id="2.7.13.3"/>
    </reaction>
</comment>
<feature type="transmembrane region" description="Helical" evidence="10">
    <location>
        <begin position="28"/>
        <end position="49"/>
    </location>
</feature>
<evidence type="ECO:0000256" key="1">
    <source>
        <dbReference type="ARBA" id="ARBA00000085"/>
    </source>
</evidence>
<feature type="compositionally biased region" description="Low complexity" evidence="9">
    <location>
        <begin position="443"/>
        <end position="462"/>
    </location>
</feature>
<gene>
    <name evidence="13" type="ORF">BF93_03130</name>
</gene>
<dbReference type="InterPro" id="IPR036890">
    <property type="entry name" value="HATPase_C_sf"/>
</dbReference>
<dbReference type="Gene3D" id="1.20.5.1930">
    <property type="match status" value="1"/>
</dbReference>
<dbReference type="GO" id="GO:0005524">
    <property type="term" value="F:ATP binding"/>
    <property type="evidence" value="ECO:0007669"/>
    <property type="project" value="UniProtKB-KW"/>
</dbReference>
<dbReference type="EMBL" id="JDYK01000014">
    <property type="protein sequence ID" value="EWS80616.1"/>
    <property type="molecule type" value="Genomic_DNA"/>
</dbReference>
<evidence type="ECO:0000259" key="11">
    <source>
        <dbReference type="Pfam" id="PF02518"/>
    </source>
</evidence>
<comment type="caution">
    <text evidence="13">The sequence shown here is derived from an EMBL/GenBank/DDBJ whole genome shotgun (WGS) entry which is preliminary data.</text>
</comment>
<evidence type="ECO:0000256" key="9">
    <source>
        <dbReference type="SAM" id="MobiDB-lite"/>
    </source>
</evidence>
<evidence type="ECO:0000256" key="7">
    <source>
        <dbReference type="ARBA" id="ARBA00022840"/>
    </source>
</evidence>
<evidence type="ECO:0000256" key="8">
    <source>
        <dbReference type="ARBA" id="ARBA00023012"/>
    </source>
</evidence>
<dbReference type="PANTHER" id="PTHR24421:SF10">
    <property type="entry name" value="NITRATE_NITRITE SENSOR PROTEIN NARQ"/>
    <property type="match status" value="1"/>
</dbReference>
<feature type="region of interest" description="Disordered" evidence="9">
    <location>
        <begin position="1"/>
        <end position="26"/>
    </location>
</feature>
<dbReference type="InterPro" id="IPR011712">
    <property type="entry name" value="Sig_transdc_His_kin_sub3_dim/P"/>
</dbReference>
<dbReference type="Pfam" id="PF07730">
    <property type="entry name" value="HisKA_3"/>
    <property type="match status" value="1"/>
</dbReference>
<protein>
    <recommendedName>
        <fullName evidence="2">histidine kinase</fullName>
        <ecNumber evidence="2">2.7.13.3</ecNumber>
    </recommendedName>
</protein>
<organism evidence="13 14">
    <name type="scientific">Brachybacterium phenoliresistens</name>
    <dbReference type="NCBI Taxonomy" id="396014"/>
    <lineage>
        <taxon>Bacteria</taxon>
        <taxon>Bacillati</taxon>
        <taxon>Actinomycetota</taxon>
        <taxon>Actinomycetes</taxon>
        <taxon>Micrococcales</taxon>
        <taxon>Dermabacteraceae</taxon>
        <taxon>Brachybacterium</taxon>
    </lineage>
</organism>
<dbReference type="Pfam" id="PF02518">
    <property type="entry name" value="HATPase_c"/>
    <property type="match status" value="1"/>
</dbReference>
<dbReference type="Gene3D" id="3.30.565.10">
    <property type="entry name" value="Histidine kinase-like ATPase, C-terminal domain"/>
    <property type="match status" value="1"/>
</dbReference>
<evidence type="ECO:0000256" key="2">
    <source>
        <dbReference type="ARBA" id="ARBA00012438"/>
    </source>
</evidence>
<evidence type="ECO:0000256" key="3">
    <source>
        <dbReference type="ARBA" id="ARBA00022553"/>
    </source>
</evidence>